<dbReference type="PATRIC" id="fig|1235802.3.peg.1822"/>
<dbReference type="HOGENOM" id="CLU_1978191_0_0_9"/>
<sequence length="126" mass="14888">MTVKKEKETKDRPHRQVLFLSNAIEDQSWRDELTKEDKKADFIIWKLKRMKITEIVVKFMAFTWAFIWTGFSLGFLLFKGNWLMMMLTALPAIGFWVILARSAGSIEAINMEIRELKKEMLVKSKK</sequence>
<dbReference type="Proteomes" id="UP000012589">
    <property type="component" value="Unassembled WGS sequence"/>
</dbReference>
<keyword evidence="1" id="KW-0175">Coiled coil</keyword>
<keyword evidence="2" id="KW-0472">Membrane</keyword>
<keyword evidence="2" id="KW-1133">Transmembrane helix</keyword>
<keyword evidence="4" id="KW-1185">Reference proteome</keyword>
<name>N2ANN0_9FIRM</name>
<evidence type="ECO:0000313" key="3">
    <source>
        <dbReference type="EMBL" id="EMZ29751.1"/>
    </source>
</evidence>
<feature type="transmembrane region" description="Helical" evidence="2">
    <location>
        <begin position="82"/>
        <end position="104"/>
    </location>
</feature>
<dbReference type="AlphaFoldDB" id="N2ANN0"/>
<protein>
    <submittedName>
        <fullName evidence="3">Uncharacterized protein</fullName>
    </submittedName>
</protein>
<gene>
    <name evidence="3" type="ORF">C823_01715</name>
</gene>
<comment type="caution">
    <text evidence="3">The sequence shown here is derived from an EMBL/GenBank/DDBJ whole genome shotgun (WGS) entry which is preliminary data.</text>
</comment>
<proteinExistence type="predicted"/>
<keyword evidence="2" id="KW-0812">Transmembrane</keyword>
<evidence type="ECO:0000256" key="1">
    <source>
        <dbReference type="SAM" id="Coils"/>
    </source>
</evidence>
<feature type="transmembrane region" description="Helical" evidence="2">
    <location>
        <begin position="55"/>
        <end position="76"/>
    </location>
</feature>
<reference evidence="3 4" key="1">
    <citation type="journal article" date="2014" name="Genome Announc.">
        <title>Draft genome sequences of the altered schaedler flora, a defined bacterial community from gnotobiotic mice.</title>
        <authorList>
            <person name="Wannemuehler M.J."/>
            <person name="Overstreet A.M."/>
            <person name="Ward D.V."/>
            <person name="Phillips G.J."/>
        </authorList>
    </citation>
    <scope>NUCLEOTIDE SEQUENCE [LARGE SCALE GENOMIC DNA]</scope>
    <source>
        <strain evidence="3 4">ASF492</strain>
    </source>
</reference>
<feature type="coiled-coil region" evidence="1">
    <location>
        <begin position="99"/>
        <end position="126"/>
    </location>
</feature>
<dbReference type="EMBL" id="AQFT01000054">
    <property type="protein sequence ID" value="EMZ29751.1"/>
    <property type="molecule type" value="Genomic_DNA"/>
</dbReference>
<accession>N2ANN0</accession>
<evidence type="ECO:0000313" key="4">
    <source>
        <dbReference type="Proteomes" id="UP000012589"/>
    </source>
</evidence>
<organism evidence="3 4">
    <name type="scientific">Eubacterium plexicaudatum ASF492</name>
    <dbReference type="NCBI Taxonomy" id="1235802"/>
    <lineage>
        <taxon>Bacteria</taxon>
        <taxon>Bacillati</taxon>
        <taxon>Bacillota</taxon>
        <taxon>Clostridia</taxon>
        <taxon>Eubacteriales</taxon>
        <taxon>Eubacteriaceae</taxon>
        <taxon>Eubacterium</taxon>
    </lineage>
</organism>
<evidence type="ECO:0000256" key="2">
    <source>
        <dbReference type="SAM" id="Phobius"/>
    </source>
</evidence>